<keyword evidence="3 4" id="KW-0687">Ribonucleoprotein</keyword>
<dbReference type="InterPro" id="IPR036870">
    <property type="entry name" value="Ribosomal_bS18_sf"/>
</dbReference>
<dbReference type="Pfam" id="PF01084">
    <property type="entry name" value="Ribosomal_S18"/>
    <property type="match status" value="1"/>
</dbReference>
<evidence type="ECO:0000256" key="4">
    <source>
        <dbReference type="RuleBase" id="RU003910"/>
    </source>
</evidence>
<dbReference type="GO" id="GO:0005763">
    <property type="term" value="C:mitochondrial small ribosomal subunit"/>
    <property type="evidence" value="ECO:0007669"/>
    <property type="project" value="TreeGrafter"/>
</dbReference>
<evidence type="ECO:0000256" key="2">
    <source>
        <dbReference type="ARBA" id="ARBA00022980"/>
    </source>
</evidence>
<keyword evidence="2 4" id="KW-0689">Ribosomal protein</keyword>
<reference evidence="5" key="1">
    <citation type="journal article" date="2017" name="Mar. Biotechnol.">
        <title>Plastid Genome of Dictyopteris divaricata (Dictyotales, Phaeophyceae): Understanding the Evolution of Plastid Genomes in Brown Algae.</title>
        <authorList>
            <person name="Liu F."/>
            <person name="Jin Z."/>
            <person name="Wang Y."/>
            <person name="Bi Y."/>
            <person name="Melton J.T.III."/>
        </authorList>
    </citation>
    <scope>NUCLEOTIDE SEQUENCE</scope>
</reference>
<gene>
    <name evidence="5" type="primary">rps18</name>
</gene>
<organism evidence="5">
    <name type="scientific">Dictyopteris divaricata</name>
    <dbReference type="NCBI Taxonomy" id="156996"/>
    <lineage>
        <taxon>Eukaryota</taxon>
        <taxon>Sar</taxon>
        <taxon>Stramenopiles</taxon>
        <taxon>Ochrophyta</taxon>
        <taxon>PX clade</taxon>
        <taxon>Phaeophyceae</taxon>
        <taxon>Dictyotales</taxon>
        <taxon>Dictyotaceae</taxon>
        <taxon>Dictyopteris</taxon>
    </lineage>
</organism>
<name>A0A2I4Q2E8_9PHAE</name>
<protein>
    <submittedName>
        <fullName evidence="5">30S ribosomal protein S18</fullName>
    </submittedName>
</protein>
<geneLocation type="chloroplast" evidence="5"/>
<sequence length="211" mass="24844">MVINLENIKDKNIKPALKKRLLKNSTARPSINTFKKVGVEKKSLFNKELLKNIRKQPYILENKITPQTQEEQTKNSLIIPVVRKTQAIGYRNVKLLRSFLTEYKKIKSRRLTKLTLKQQRQLSRAVKRARMLKLFDPRKTLKPKKFLNLEKKIETTKILLMLKVLKLNKFLEVISEVKASNISETLKLLELLKLLHRKNYLAANKFDEINL</sequence>
<dbReference type="InterPro" id="IPR001648">
    <property type="entry name" value="Ribosomal_bS18"/>
</dbReference>
<dbReference type="GO" id="GO:0006412">
    <property type="term" value="P:translation"/>
    <property type="evidence" value="ECO:0007669"/>
    <property type="project" value="InterPro"/>
</dbReference>
<dbReference type="GeneID" id="35656062"/>
<keyword evidence="5" id="KW-0150">Chloroplast</keyword>
<dbReference type="Gene3D" id="4.10.640.10">
    <property type="entry name" value="Ribosomal protein S18"/>
    <property type="match status" value="1"/>
</dbReference>
<evidence type="ECO:0000256" key="1">
    <source>
        <dbReference type="ARBA" id="ARBA00005589"/>
    </source>
</evidence>
<dbReference type="NCBIfam" id="TIGR00165">
    <property type="entry name" value="S18"/>
    <property type="match status" value="1"/>
</dbReference>
<dbReference type="PANTHER" id="PTHR13479">
    <property type="entry name" value="30S RIBOSOMAL PROTEIN S18"/>
    <property type="match status" value="1"/>
</dbReference>
<evidence type="ECO:0000313" key="5">
    <source>
        <dbReference type="EMBL" id="AQZ25020.1"/>
    </source>
</evidence>
<dbReference type="RefSeq" id="YP_009455803.1">
    <property type="nucleotide sequence ID" value="NC_036804.1"/>
</dbReference>
<dbReference type="PANTHER" id="PTHR13479:SF40">
    <property type="entry name" value="SMALL RIBOSOMAL SUBUNIT PROTEIN BS18M"/>
    <property type="match status" value="1"/>
</dbReference>
<proteinExistence type="inferred from homology"/>
<dbReference type="SUPFAM" id="SSF46911">
    <property type="entry name" value="Ribosomal protein S18"/>
    <property type="match status" value="1"/>
</dbReference>
<keyword evidence="5" id="KW-0934">Plastid</keyword>
<dbReference type="GO" id="GO:0003735">
    <property type="term" value="F:structural constituent of ribosome"/>
    <property type="evidence" value="ECO:0007669"/>
    <property type="project" value="InterPro"/>
</dbReference>
<comment type="similarity">
    <text evidence="1 4">Belongs to the bacterial ribosomal protein bS18 family.</text>
</comment>
<dbReference type="EMBL" id="KY433579">
    <property type="protein sequence ID" value="AQZ25020.1"/>
    <property type="molecule type" value="Genomic_DNA"/>
</dbReference>
<dbReference type="GO" id="GO:0070181">
    <property type="term" value="F:small ribosomal subunit rRNA binding"/>
    <property type="evidence" value="ECO:0007669"/>
    <property type="project" value="TreeGrafter"/>
</dbReference>
<evidence type="ECO:0000256" key="3">
    <source>
        <dbReference type="ARBA" id="ARBA00023274"/>
    </source>
</evidence>
<dbReference type="AlphaFoldDB" id="A0A2I4Q2E8"/>
<dbReference type="PRINTS" id="PR00974">
    <property type="entry name" value="RIBOSOMALS18"/>
</dbReference>
<accession>A0A2I4Q2E8</accession>